<evidence type="ECO:0008006" key="4">
    <source>
        <dbReference type="Google" id="ProtNLM"/>
    </source>
</evidence>
<dbReference type="PATRIC" id="fig|447.4.peg.3807"/>
<name>A0A0W0R9R3_LEGBO</name>
<accession>A0A0W0R9R3</accession>
<evidence type="ECO:0000313" key="3">
    <source>
        <dbReference type="Proteomes" id="UP000054695"/>
    </source>
</evidence>
<feature type="transmembrane region" description="Helical" evidence="1">
    <location>
        <begin position="6"/>
        <end position="25"/>
    </location>
</feature>
<keyword evidence="1" id="KW-0472">Membrane</keyword>
<keyword evidence="1" id="KW-0812">Transmembrane</keyword>
<keyword evidence="1" id="KW-1133">Transmembrane helix</keyword>
<keyword evidence="3" id="KW-1185">Reference proteome</keyword>
<organism evidence="2 3">
    <name type="scientific">Legionella bozemanae</name>
    <name type="common">Fluoribacter bozemanae</name>
    <dbReference type="NCBI Taxonomy" id="447"/>
    <lineage>
        <taxon>Bacteria</taxon>
        <taxon>Pseudomonadati</taxon>
        <taxon>Pseudomonadota</taxon>
        <taxon>Gammaproteobacteria</taxon>
        <taxon>Legionellales</taxon>
        <taxon>Legionellaceae</taxon>
        <taxon>Legionella</taxon>
    </lineage>
</organism>
<gene>
    <name evidence="2" type="ORF">Lboz_3554</name>
</gene>
<dbReference type="Proteomes" id="UP000054695">
    <property type="component" value="Unassembled WGS sequence"/>
</dbReference>
<protein>
    <recommendedName>
        <fullName evidence="4">Transmembrane protein</fullName>
    </recommendedName>
</protein>
<dbReference type="EMBL" id="LNXU01000058">
    <property type="protein sequence ID" value="KTC67740.1"/>
    <property type="molecule type" value="Genomic_DNA"/>
</dbReference>
<dbReference type="RefSeq" id="WP_165483289.1">
    <property type="nucleotide sequence ID" value="NZ_CAAAIY010000040.1"/>
</dbReference>
<feature type="transmembrane region" description="Helical" evidence="1">
    <location>
        <begin position="32"/>
        <end position="54"/>
    </location>
</feature>
<proteinExistence type="predicted"/>
<comment type="caution">
    <text evidence="2">The sequence shown here is derived from an EMBL/GenBank/DDBJ whole genome shotgun (WGS) entry which is preliminary data.</text>
</comment>
<dbReference type="STRING" id="447.Lboz_3554"/>
<sequence>MEMNLWTWLLLGLLSIVLVGVLVFLKKQKKTIHFYSFLIILLILAAIFFHGVWFKLQ</sequence>
<evidence type="ECO:0000256" key="1">
    <source>
        <dbReference type="SAM" id="Phobius"/>
    </source>
</evidence>
<reference evidence="2 3" key="1">
    <citation type="submission" date="2015-11" db="EMBL/GenBank/DDBJ databases">
        <title>Genomic analysis of 38 Legionella species identifies large and diverse effector repertoires.</title>
        <authorList>
            <person name="Burstein D."/>
            <person name="Amaro F."/>
            <person name="Zusman T."/>
            <person name="Lifshitz Z."/>
            <person name="Cohen O."/>
            <person name="Gilbert J.A."/>
            <person name="Pupko T."/>
            <person name="Shuman H.A."/>
            <person name="Segal G."/>
        </authorList>
    </citation>
    <scope>NUCLEOTIDE SEQUENCE [LARGE SCALE GENOMIC DNA]</scope>
    <source>
        <strain evidence="2 3">WIGA</strain>
    </source>
</reference>
<dbReference type="AlphaFoldDB" id="A0A0W0R9R3"/>
<evidence type="ECO:0000313" key="2">
    <source>
        <dbReference type="EMBL" id="KTC67740.1"/>
    </source>
</evidence>